<accession>A0A4R6RF26</accession>
<dbReference type="Gene3D" id="3.40.50.1000">
    <property type="entry name" value="HAD superfamily/HAD-like"/>
    <property type="match status" value="1"/>
</dbReference>
<dbReference type="InterPro" id="IPR036412">
    <property type="entry name" value="HAD-like_sf"/>
</dbReference>
<comment type="similarity">
    <text evidence="2">Belongs to the trehalose phosphatase family.</text>
</comment>
<dbReference type="PANTHER" id="PTHR43768">
    <property type="entry name" value="TREHALOSE 6-PHOSPHATE PHOSPHATASE"/>
    <property type="match status" value="1"/>
</dbReference>
<dbReference type="InterPro" id="IPR044651">
    <property type="entry name" value="OTSB-like"/>
</dbReference>
<reference evidence="3 4" key="1">
    <citation type="submission" date="2019-03" db="EMBL/GenBank/DDBJ databases">
        <title>Genomic Encyclopedia of Type Strains, Phase IV (KMG-IV): sequencing the most valuable type-strain genomes for metagenomic binning, comparative biology and taxonomic classification.</title>
        <authorList>
            <person name="Goeker M."/>
        </authorList>
    </citation>
    <scope>NUCLEOTIDE SEQUENCE [LARGE SCALE GENOMIC DNA]</scope>
    <source>
        <strain evidence="3 4">DSM 102969</strain>
    </source>
</reference>
<name>A0A4R6RF26_9HYPH</name>
<dbReference type="Proteomes" id="UP000294547">
    <property type="component" value="Unassembled WGS sequence"/>
</dbReference>
<dbReference type="SUPFAM" id="SSF56784">
    <property type="entry name" value="HAD-like"/>
    <property type="match status" value="1"/>
</dbReference>
<dbReference type="EC" id="3.1.3.12" evidence="2"/>
<evidence type="ECO:0000256" key="2">
    <source>
        <dbReference type="RuleBase" id="RU361117"/>
    </source>
</evidence>
<comment type="pathway">
    <text evidence="2">Glycan biosynthesis; trehalose biosynthesis.</text>
</comment>
<dbReference type="PANTHER" id="PTHR43768:SF3">
    <property type="entry name" value="TREHALOSE 6-PHOSPHATE PHOSPHATASE"/>
    <property type="match status" value="1"/>
</dbReference>
<dbReference type="Pfam" id="PF02358">
    <property type="entry name" value="Trehalose_PPase"/>
    <property type="match status" value="1"/>
</dbReference>
<dbReference type="InterPro" id="IPR003337">
    <property type="entry name" value="Trehalose_PPase"/>
</dbReference>
<dbReference type="OrthoDB" id="9814913at2"/>
<comment type="caution">
    <text evidence="3">The sequence shown here is derived from an EMBL/GenBank/DDBJ whole genome shotgun (WGS) entry which is preliminary data.</text>
</comment>
<proteinExistence type="inferred from homology"/>
<comment type="function">
    <text evidence="2">Removes the phosphate from trehalose 6-phosphate to produce free trehalose.</text>
</comment>
<keyword evidence="1 2" id="KW-0378">Hydrolase</keyword>
<dbReference type="NCBIfam" id="TIGR00685">
    <property type="entry name" value="T6PP"/>
    <property type="match status" value="1"/>
</dbReference>
<keyword evidence="4" id="KW-1185">Reference proteome</keyword>
<sequence length="239" mass="24134">MLDLEPNRTALFLDFDGTLVDIAPAPDAIVVPAALPPLLAALHARLGGALAVVSGRPIAEIDRHLGLELPAAGLHGLELRLGGAVDRPAPPAGLAAVRAAIAAEGVAASGVLVEDKGGSIALHYRDVPARGAATVAFARRLVGADPDLAALAGKMVVEIKPKAASKAAAVHRFMGAAPFAGRRPVFVGDDVTDEDGMRAALAAGGRAVKVGPGVTVAGARLPDPAAVLAWLDRLLSERT</sequence>
<dbReference type="GO" id="GO:0005992">
    <property type="term" value="P:trehalose biosynthetic process"/>
    <property type="evidence" value="ECO:0007669"/>
    <property type="project" value="UniProtKB-UniPathway"/>
</dbReference>
<evidence type="ECO:0000313" key="3">
    <source>
        <dbReference type="EMBL" id="TDP84889.1"/>
    </source>
</evidence>
<protein>
    <recommendedName>
        <fullName evidence="2">Trehalose 6-phosphate phosphatase</fullName>
        <ecNumber evidence="2">3.1.3.12</ecNumber>
    </recommendedName>
</protein>
<comment type="cofactor">
    <cofactor evidence="2">
        <name>Mg(2+)</name>
        <dbReference type="ChEBI" id="CHEBI:18420"/>
    </cofactor>
</comment>
<dbReference type="EMBL" id="SNXY01000007">
    <property type="protein sequence ID" value="TDP84889.1"/>
    <property type="molecule type" value="Genomic_DNA"/>
</dbReference>
<dbReference type="InterPro" id="IPR023214">
    <property type="entry name" value="HAD_sf"/>
</dbReference>
<organism evidence="3 4">
    <name type="scientific">Oharaeibacter diazotrophicus</name>
    <dbReference type="NCBI Taxonomy" id="1920512"/>
    <lineage>
        <taxon>Bacteria</taxon>
        <taxon>Pseudomonadati</taxon>
        <taxon>Pseudomonadota</taxon>
        <taxon>Alphaproteobacteria</taxon>
        <taxon>Hyphomicrobiales</taxon>
        <taxon>Pleomorphomonadaceae</taxon>
        <taxon>Oharaeibacter</taxon>
    </lineage>
</organism>
<dbReference type="RefSeq" id="WP_126540784.1">
    <property type="nucleotide sequence ID" value="NZ_BSPM01000004.1"/>
</dbReference>
<gene>
    <name evidence="3" type="ORF">EDD54_1730</name>
</gene>
<dbReference type="AlphaFoldDB" id="A0A4R6RF26"/>
<comment type="catalytic activity">
    <reaction evidence="2">
        <text>alpha,alpha-trehalose 6-phosphate + H2O = alpha,alpha-trehalose + phosphate</text>
        <dbReference type="Rhea" id="RHEA:23420"/>
        <dbReference type="ChEBI" id="CHEBI:15377"/>
        <dbReference type="ChEBI" id="CHEBI:16551"/>
        <dbReference type="ChEBI" id="CHEBI:43474"/>
        <dbReference type="ChEBI" id="CHEBI:58429"/>
        <dbReference type="EC" id="3.1.3.12"/>
    </reaction>
</comment>
<dbReference type="GO" id="GO:0004805">
    <property type="term" value="F:trehalose-phosphatase activity"/>
    <property type="evidence" value="ECO:0007669"/>
    <property type="project" value="UniProtKB-EC"/>
</dbReference>
<keyword evidence="2" id="KW-0479">Metal-binding</keyword>
<evidence type="ECO:0000313" key="4">
    <source>
        <dbReference type="Proteomes" id="UP000294547"/>
    </source>
</evidence>
<evidence type="ECO:0000256" key="1">
    <source>
        <dbReference type="ARBA" id="ARBA00022801"/>
    </source>
</evidence>
<dbReference type="Gene3D" id="3.30.70.1020">
    <property type="entry name" value="Trehalose-6-phosphate phosphatase related protein, domain 2"/>
    <property type="match status" value="1"/>
</dbReference>
<dbReference type="UniPathway" id="UPA00299"/>
<keyword evidence="2" id="KW-0460">Magnesium</keyword>
<dbReference type="GO" id="GO:0046872">
    <property type="term" value="F:metal ion binding"/>
    <property type="evidence" value="ECO:0007669"/>
    <property type="project" value="UniProtKB-KW"/>
</dbReference>